<organism evidence="10 11">
    <name type="scientific">Thalassorhabdus alkalitolerans</name>
    <dbReference type="NCBI Taxonomy" id="2282697"/>
    <lineage>
        <taxon>Bacteria</taxon>
        <taxon>Bacillati</taxon>
        <taxon>Bacillota</taxon>
        <taxon>Bacilli</taxon>
        <taxon>Bacillales</taxon>
        <taxon>Bacillaceae</taxon>
        <taxon>Thalassorhabdus</taxon>
    </lineage>
</organism>
<accession>A0ABW0YQQ8</accession>
<feature type="domain" description="ABC transmembrane type-1" evidence="9">
    <location>
        <begin position="71"/>
        <end position="260"/>
    </location>
</feature>
<sequence length="272" mass="29600">MKDKITKGVLFRLGVFFLAGLGVLMIIGVFVFTNESLHPDMSQRFLAPSREYPFGTDHLGRCIFSRIAEGGLLTLQVSTLSLAGTVFIGVPLGLISAYAGGKIDTVIMRIVDGFAILPDFILAIVIAGLLGPSLQNVLIAIVAVKWVQYARLTRGTILSEKQKEYILAARSIGCRHVRVLWKHLLPAVVPQTITLASLDMGKIILIIASLSYLGLGAQPPIPEWGAMLNDARPYFQTEPLLMIIPGTMIFLTVLSFNLIGDGLRESLKINSL</sequence>
<evidence type="ECO:0000256" key="5">
    <source>
        <dbReference type="ARBA" id="ARBA00022989"/>
    </source>
</evidence>
<keyword evidence="5 8" id="KW-1133">Transmembrane helix</keyword>
<dbReference type="EMBL" id="JBHSOZ010000005">
    <property type="protein sequence ID" value="MFC5713697.1"/>
    <property type="molecule type" value="Genomic_DNA"/>
</dbReference>
<feature type="transmembrane region" description="Helical" evidence="8">
    <location>
        <begin position="9"/>
        <end position="32"/>
    </location>
</feature>
<dbReference type="PANTHER" id="PTHR43386">
    <property type="entry name" value="OLIGOPEPTIDE TRANSPORT SYSTEM PERMEASE PROTEIN APPC"/>
    <property type="match status" value="1"/>
</dbReference>
<keyword evidence="3" id="KW-1003">Cell membrane</keyword>
<dbReference type="Pfam" id="PF00528">
    <property type="entry name" value="BPD_transp_1"/>
    <property type="match status" value="1"/>
</dbReference>
<dbReference type="InterPro" id="IPR000515">
    <property type="entry name" value="MetI-like"/>
</dbReference>
<keyword evidence="4 8" id="KW-0812">Transmembrane</keyword>
<dbReference type="NCBIfam" id="NF045474">
    <property type="entry name" value="Opp2C"/>
    <property type="match status" value="1"/>
</dbReference>
<comment type="similarity">
    <text evidence="7">Belongs to the binding-protein-dependent transport system permease family. OppBC subfamily.</text>
</comment>
<dbReference type="RefSeq" id="WP_385941803.1">
    <property type="nucleotide sequence ID" value="NZ_JBHSOZ010000005.1"/>
</dbReference>
<gene>
    <name evidence="10" type="primary">nikC</name>
    <name evidence="10" type="ORF">ACFPU1_12975</name>
</gene>
<evidence type="ECO:0000313" key="10">
    <source>
        <dbReference type="EMBL" id="MFC5713697.1"/>
    </source>
</evidence>
<keyword evidence="6 8" id="KW-0472">Membrane</keyword>
<dbReference type="Gene3D" id="1.10.3720.10">
    <property type="entry name" value="MetI-like"/>
    <property type="match status" value="1"/>
</dbReference>
<comment type="subcellular location">
    <subcellularLocation>
        <location evidence="1 8">Cell membrane</location>
        <topology evidence="1 8">Multi-pass membrane protein</topology>
    </subcellularLocation>
</comment>
<dbReference type="CDD" id="cd06261">
    <property type="entry name" value="TM_PBP2"/>
    <property type="match status" value="1"/>
</dbReference>
<dbReference type="Proteomes" id="UP001596142">
    <property type="component" value="Unassembled WGS sequence"/>
</dbReference>
<dbReference type="InterPro" id="IPR035906">
    <property type="entry name" value="MetI-like_sf"/>
</dbReference>
<dbReference type="SUPFAM" id="SSF161098">
    <property type="entry name" value="MetI-like"/>
    <property type="match status" value="1"/>
</dbReference>
<evidence type="ECO:0000259" key="9">
    <source>
        <dbReference type="PROSITE" id="PS50928"/>
    </source>
</evidence>
<evidence type="ECO:0000256" key="7">
    <source>
        <dbReference type="ARBA" id="ARBA00024202"/>
    </source>
</evidence>
<reference evidence="11" key="1">
    <citation type="journal article" date="2019" name="Int. J. Syst. Evol. Microbiol.">
        <title>The Global Catalogue of Microorganisms (GCM) 10K type strain sequencing project: providing services to taxonomists for standard genome sequencing and annotation.</title>
        <authorList>
            <consortium name="The Broad Institute Genomics Platform"/>
            <consortium name="The Broad Institute Genome Sequencing Center for Infectious Disease"/>
            <person name="Wu L."/>
            <person name="Ma J."/>
        </authorList>
    </citation>
    <scope>NUCLEOTIDE SEQUENCE [LARGE SCALE GENOMIC DNA]</scope>
    <source>
        <strain evidence="11">CECT 7184</strain>
    </source>
</reference>
<feature type="transmembrane region" description="Helical" evidence="8">
    <location>
        <begin position="241"/>
        <end position="259"/>
    </location>
</feature>
<evidence type="ECO:0000256" key="8">
    <source>
        <dbReference type="RuleBase" id="RU363032"/>
    </source>
</evidence>
<dbReference type="PROSITE" id="PS50928">
    <property type="entry name" value="ABC_TM1"/>
    <property type="match status" value="1"/>
</dbReference>
<protein>
    <submittedName>
        <fullName evidence="10">Nickel transporter permease</fullName>
    </submittedName>
</protein>
<evidence type="ECO:0000313" key="11">
    <source>
        <dbReference type="Proteomes" id="UP001596142"/>
    </source>
</evidence>
<evidence type="ECO:0000256" key="3">
    <source>
        <dbReference type="ARBA" id="ARBA00022475"/>
    </source>
</evidence>
<name>A0ABW0YQQ8_9BACI</name>
<evidence type="ECO:0000256" key="4">
    <source>
        <dbReference type="ARBA" id="ARBA00022692"/>
    </source>
</evidence>
<proteinExistence type="inferred from homology"/>
<dbReference type="PANTHER" id="PTHR43386:SF1">
    <property type="entry name" value="D,D-DIPEPTIDE TRANSPORT SYSTEM PERMEASE PROTEIN DDPC-RELATED"/>
    <property type="match status" value="1"/>
</dbReference>
<keyword evidence="11" id="KW-1185">Reference proteome</keyword>
<keyword evidence="2 8" id="KW-0813">Transport</keyword>
<evidence type="ECO:0000256" key="2">
    <source>
        <dbReference type="ARBA" id="ARBA00022448"/>
    </source>
</evidence>
<feature type="transmembrane region" description="Helical" evidence="8">
    <location>
        <begin position="80"/>
        <end position="98"/>
    </location>
</feature>
<evidence type="ECO:0000256" key="1">
    <source>
        <dbReference type="ARBA" id="ARBA00004651"/>
    </source>
</evidence>
<comment type="caution">
    <text evidence="10">The sequence shown here is derived from an EMBL/GenBank/DDBJ whole genome shotgun (WGS) entry which is preliminary data.</text>
</comment>
<evidence type="ECO:0000256" key="6">
    <source>
        <dbReference type="ARBA" id="ARBA00023136"/>
    </source>
</evidence>
<dbReference type="InterPro" id="IPR050366">
    <property type="entry name" value="BP-dependent_transpt_permease"/>
</dbReference>
<dbReference type="InterPro" id="IPR053385">
    <property type="entry name" value="ABC_transport_permease"/>
</dbReference>